<dbReference type="EMBL" id="PEOG01000015">
    <property type="protein sequence ID" value="PIM53907.1"/>
    <property type="molecule type" value="Genomic_DNA"/>
</dbReference>
<dbReference type="Proteomes" id="UP000231501">
    <property type="component" value="Unassembled WGS sequence"/>
</dbReference>
<evidence type="ECO:0000313" key="3">
    <source>
        <dbReference type="EMBL" id="PIM53907.1"/>
    </source>
</evidence>
<name>A0A2G9CBW9_9BURK</name>
<evidence type="ECO:0000313" key="4">
    <source>
        <dbReference type="Proteomes" id="UP000231501"/>
    </source>
</evidence>
<proteinExistence type="predicted"/>
<evidence type="ECO:0000259" key="2">
    <source>
        <dbReference type="Pfam" id="PF01266"/>
    </source>
</evidence>
<dbReference type="RefSeq" id="WP_099860796.1">
    <property type="nucleotide sequence ID" value="NZ_PEOG01000015.1"/>
</dbReference>
<dbReference type="AlphaFoldDB" id="A0A2G9CBW9"/>
<keyword evidence="4" id="KW-1185">Reference proteome</keyword>
<dbReference type="InterPro" id="IPR036188">
    <property type="entry name" value="FAD/NAD-bd_sf"/>
</dbReference>
<reference evidence="3 4" key="1">
    <citation type="submission" date="2017-11" db="EMBL/GenBank/DDBJ databases">
        <title>Draft genome sequence of Mitsuaria sp. HWN-4.</title>
        <authorList>
            <person name="Gundlapally S.R."/>
        </authorList>
    </citation>
    <scope>NUCLEOTIDE SEQUENCE [LARGE SCALE GENOMIC DNA]</scope>
    <source>
        <strain evidence="3 4">HWN-4</strain>
    </source>
</reference>
<dbReference type="GO" id="GO:0016491">
    <property type="term" value="F:oxidoreductase activity"/>
    <property type="evidence" value="ECO:0007669"/>
    <property type="project" value="UniProtKB-KW"/>
</dbReference>
<dbReference type="Gene3D" id="3.30.9.10">
    <property type="entry name" value="D-Amino Acid Oxidase, subunit A, domain 2"/>
    <property type="match status" value="1"/>
</dbReference>
<dbReference type="PANTHER" id="PTHR13847:SF289">
    <property type="entry name" value="GLYCINE OXIDASE"/>
    <property type="match status" value="1"/>
</dbReference>
<evidence type="ECO:0000256" key="1">
    <source>
        <dbReference type="ARBA" id="ARBA00023002"/>
    </source>
</evidence>
<protein>
    <submittedName>
        <fullName evidence="3">Amino acid dehydrogenase</fullName>
    </submittedName>
</protein>
<dbReference type="PANTHER" id="PTHR13847">
    <property type="entry name" value="SARCOSINE DEHYDROGENASE-RELATED"/>
    <property type="match status" value="1"/>
</dbReference>
<comment type="caution">
    <text evidence="3">The sequence shown here is derived from an EMBL/GenBank/DDBJ whole genome shotgun (WGS) entry which is preliminary data.</text>
</comment>
<organism evidence="3 4">
    <name type="scientific">Roseateles chitinivorans</name>
    <dbReference type="NCBI Taxonomy" id="2917965"/>
    <lineage>
        <taxon>Bacteria</taxon>
        <taxon>Pseudomonadati</taxon>
        <taxon>Pseudomonadota</taxon>
        <taxon>Betaproteobacteria</taxon>
        <taxon>Burkholderiales</taxon>
        <taxon>Sphaerotilaceae</taxon>
        <taxon>Roseateles</taxon>
    </lineage>
</organism>
<feature type="domain" description="FAD dependent oxidoreductase" evidence="2">
    <location>
        <begin position="5"/>
        <end position="393"/>
    </location>
</feature>
<keyword evidence="1" id="KW-0560">Oxidoreductase</keyword>
<dbReference type="GO" id="GO:0005737">
    <property type="term" value="C:cytoplasm"/>
    <property type="evidence" value="ECO:0007669"/>
    <property type="project" value="TreeGrafter"/>
</dbReference>
<gene>
    <name evidence="3" type="ORF">CS062_07200</name>
</gene>
<dbReference type="Pfam" id="PF01266">
    <property type="entry name" value="DAO"/>
    <property type="match status" value="1"/>
</dbReference>
<sequence length="413" mass="44866">MTREILVLGAGMIGTCTALELSLRGHAVTLVDRRPPGQETSYGNAGVIQREAVEPYAFPRDARSLLSAALGLGLDVHYHPRALLAALPQLWRYWRHSAPARHQAIARDYAALIAHATTEHARYIALADAGHLVRRDGLRLVFRTPRALDQAVRDAERVQRQHGVRFVAMDAGALAAAEPDFRTRLAGAVHWLPSWGVDDPGGLVERYAQAFLQRGGRFVQADATAARPTANGWVLETDQGRLEGAQAVVALGPWSDRFVRGLGYRLPLFVKRGYHRHYLGGASVTMPTLDAERGYVLAPQRRGLRLTTGAEIAAIDAPLTPRQLTGAEAQARGLLDLGQAVEREPWVGSRPCSADMKPIIGAAPRHPGLWFNFAHGHQGFTLGPASARLLADLMAGEPTFIDATPFSARRFGG</sequence>
<dbReference type="Gene3D" id="3.50.50.60">
    <property type="entry name" value="FAD/NAD(P)-binding domain"/>
    <property type="match status" value="2"/>
</dbReference>
<accession>A0A2G9CBW9</accession>
<dbReference type="InterPro" id="IPR006076">
    <property type="entry name" value="FAD-dep_OxRdtase"/>
</dbReference>
<dbReference type="SUPFAM" id="SSF51905">
    <property type="entry name" value="FAD/NAD(P)-binding domain"/>
    <property type="match status" value="1"/>
</dbReference>
<dbReference type="OrthoDB" id="18526at2"/>